<gene>
    <name evidence="1" type="ORF">ERS132539_02369</name>
</gene>
<evidence type="ECO:0000313" key="1">
    <source>
        <dbReference type="EMBL" id="CYW83332.1"/>
    </source>
</evidence>
<evidence type="ECO:0000313" key="2">
    <source>
        <dbReference type="Proteomes" id="UP000069526"/>
    </source>
</evidence>
<accession>A0A116PYR1</accession>
<protein>
    <submittedName>
        <fullName evidence="1">Membrane protein</fullName>
    </submittedName>
</protein>
<sequence length="267" mass="29266">MIPIGQTQSVTKGLAEFAIGEVGGFVGGQAGYYGTKLLGGSEADAERATFVGSILGGFAASSAASKFSLNKPIVNESSYKQQILKNIEESRLARESSNFSTYLEIEKFNKKVAKINYIGLSEKFGEKLLDEGYKIVSIQDARLANSDWVDLGFDLPPIAEGTKAYFIEAGDTQYARVFKEGKNYPVSRFILEKSAIEGLTANQIAEKYALPFIPDRVVNIELPPETILEVSIAGPQKTWRTVGGDVQYAIKSTNPNTEWFKDIRKLP</sequence>
<dbReference type="AlphaFoldDB" id="A0A116PYR1"/>
<dbReference type="EMBL" id="FIJK01000114">
    <property type="protein sequence ID" value="CYW83332.1"/>
    <property type="molecule type" value="Genomic_DNA"/>
</dbReference>
<name>A0A116PYR1_STRSU</name>
<reference evidence="1 2" key="1">
    <citation type="submission" date="2016-02" db="EMBL/GenBank/DDBJ databases">
        <authorList>
            <consortium name="Pathogen Informatics"/>
        </authorList>
    </citation>
    <scope>NUCLEOTIDE SEQUENCE [LARGE SCALE GENOMIC DNA]</scope>
    <source>
        <strain evidence="1 2">SS1013</strain>
    </source>
</reference>
<organism evidence="1 2">
    <name type="scientific">Streptococcus suis</name>
    <dbReference type="NCBI Taxonomy" id="1307"/>
    <lineage>
        <taxon>Bacteria</taxon>
        <taxon>Bacillati</taxon>
        <taxon>Bacillota</taxon>
        <taxon>Bacilli</taxon>
        <taxon>Lactobacillales</taxon>
        <taxon>Streptococcaceae</taxon>
        <taxon>Streptococcus</taxon>
    </lineage>
</organism>
<dbReference type="Proteomes" id="UP000069526">
    <property type="component" value="Unassembled WGS sequence"/>
</dbReference>
<proteinExistence type="predicted"/>